<dbReference type="AlphaFoldDB" id="A0A2U0TX59"/>
<dbReference type="EMBL" id="QENY01000027">
    <property type="protein sequence ID" value="PVX48180.1"/>
    <property type="molecule type" value="Genomic_DNA"/>
</dbReference>
<protein>
    <submittedName>
        <fullName evidence="1">Uncharacterized protein</fullName>
    </submittedName>
</protein>
<dbReference type="Proteomes" id="UP000245870">
    <property type="component" value="Unassembled WGS sequence"/>
</dbReference>
<organism evidence="1 2">
    <name type="scientific">Hallella colorans</name>
    <dbReference type="NCBI Taxonomy" id="1703337"/>
    <lineage>
        <taxon>Bacteria</taxon>
        <taxon>Pseudomonadati</taxon>
        <taxon>Bacteroidota</taxon>
        <taxon>Bacteroidia</taxon>
        <taxon>Bacteroidales</taxon>
        <taxon>Prevotellaceae</taxon>
        <taxon>Hallella</taxon>
    </lineage>
</organism>
<reference evidence="1 2" key="1">
    <citation type="submission" date="2018-05" db="EMBL/GenBank/DDBJ databases">
        <title>Genomic Encyclopedia of Type Strains, Phase IV (KMG-IV): sequencing the most valuable type-strain genomes for metagenomic binning, comparative biology and taxonomic classification.</title>
        <authorList>
            <person name="Goeker M."/>
        </authorList>
    </citation>
    <scope>NUCLEOTIDE SEQUENCE [LARGE SCALE GENOMIC DNA]</scope>
    <source>
        <strain evidence="1 2">DSM 100333</strain>
    </source>
</reference>
<keyword evidence="2" id="KW-1185">Reference proteome</keyword>
<sequence length="100" mass="11924">MVRFRTLHERKTNTVKLVYGLLTDNRKVKKTLSSEILKYFMQIGVSKSMDKRSLGRDMKESDKVQKMKQQVRKLNGFHTYFLLTYKITTVPLRWTNHSLN</sequence>
<comment type="caution">
    <text evidence="1">The sequence shown here is derived from an EMBL/GenBank/DDBJ whole genome shotgun (WGS) entry which is preliminary data.</text>
</comment>
<proteinExistence type="predicted"/>
<gene>
    <name evidence="1" type="ORF">C7379_1271</name>
</gene>
<name>A0A2U0TX59_9BACT</name>
<evidence type="ECO:0000313" key="1">
    <source>
        <dbReference type="EMBL" id="PVX48180.1"/>
    </source>
</evidence>
<evidence type="ECO:0000313" key="2">
    <source>
        <dbReference type="Proteomes" id="UP000245870"/>
    </source>
</evidence>
<accession>A0A2U0TX59</accession>